<dbReference type="EMBL" id="VNFE01000007">
    <property type="protein sequence ID" value="TVU87998.1"/>
    <property type="molecule type" value="Genomic_DNA"/>
</dbReference>
<evidence type="ECO:0000313" key="1">
    <source>
        <dbReference type="EMBL" id="TVU87998.1"/>
    </source>
</evidence>
<dbReference type="AlphaFoldDB" id="A0A558J2V7"/>
<protein>
    <submittedName>
        <fullName evidence="1">Phosphate ABC transporter substrate-binding protein</fullName>
    </submittedName>
</protein>
<dbReference type="Proteomes" id="UP000317288">
    <property type="component" value="Unassembled WGS sequence"/>
</dbReference>
<reference evidence="1 2" key="1">
    <citation type="submission" date="2019-07" db="EMBL/GenBank/DDBJ databases">
        <title>Diversity of Bacteria from Kongsfjorden, Arctic.</title>
        <authorList>
            <person name="Yu Y."/>
        </authorList>
    </citation>
    <scope>NUCLEOTIDE SEQUENCE [LARGE SCALE GENOMIC DNA]</scope>
    <source>
        <strain evidence="1 2">SM1922</strain>
    </source>
</reference>
<evidence type="ECO:0000313" key="2">
    <source>
        <dbReference type="Proteomes" id="UP000317288"/>
    </source>
</evidence>
<dbReference type="Gene3D" id="3.40.190.10">
    <property type="entry name" value="Periplasmic binding protein-like II"/>
    <property type="match status" value="1"/>
</dbReference>
<accession>A0A558J2V7</accession>
<dbReference type="SUPFAM" id="SSF53850">
    <property type="entry name" value="Periplasmic binding protein-like II"/>
    <property type="match status" value="1"/>
</dbReference>
<name>A0A558J2V7_9GAMM</name>
<proteinExistence type="predicted"/>
<comment type="caution">
    <text evidence="1">The sequence shown here is derived from an EMBL/GenBank/DDBJ whole genome shotgun (WGS) entry which is preliminary data.</text>
</comment>
<sequence length="147" mass="16129">MTMVKRLIAPGISLLLGAMLSLIYNPALAEVLVVVSADAPFSRLTSSDLRDIYLGRRTQIADGMMVVPLDQSEGTAARSEFYTHFTGQTPAQIKAHWARQIFTGRGQPPQALANSRAVVERLVSDTKALGYIDPAFLDERLRVLTIE</sequence>
<gene>
    <name evidence="1" type="ORF">FQP89_20730</name>
</gene>
<organism evidence="1 2">
    <name type="scientific">Vreelandella titanicae</name>
    <dbReference type="NCBI Taxonomy" id="664683"/>
    <lineage>
        <taxon>Bacteria</taxon>
        <taxon>Pseudomonadati</taxon>
        <taxon>Pseudomonadota</taxon>
        <taxon>Gammaproteobacteria</taxon>
        <taxon>Oceanospirillales</taxon>
        <taxon>Halomonadaceae</taxon>
        <taxon>Vreelandella</taxon>
    </lineage>
</organism>